<feature type="region of interest" description="Disordered" evidence="4">
    <location>
        <begin position="437"/>
        <end position="506"/>
    </location>
</feature>
<dbReference type="Proteomes" id="UP001150538">
    <property type="component" value="Unassembled WGS sequence"/>
</dbReference>
<name>A0A9W7ZJS3_9FUNG</name>
<feature type="compositionally biased region" description="Polar residues" evidence="4">
    <location>
        <begin position="555"/>
        <end position="564"/>
    </location>
</feature>
<dbReference type="GO" id="GO:0003677">
    <property type="term" value="F:DNA binding"/>
    <property type="evidence" value="ECO:0007669"/>
    <property type="project" value="UniProtKB-KW"/>
</dbReference>
<comment type="caution">
    <text evidence="6">The sequence shown here is derived from an EMBL/GenBank/DDBJ whole genome shotgun (WGS) entry which is preliminary data.</text>
</comment>
<evidence type="ECO:0000256" key="2">
    <source>
        <dbReference type="ARBA" id="ARBA00022490"/>
    </source>
</evidence>
<sequence length="697" mass="72816">MSSTVGASSKPVQITPSLPTPSTATISATPPKAAATDNNNGKMAGASGGGAKPTSMPTDGAGAGPSAGPSAGSNSGAGGQPKNTQASRFSQGPAVKTNRPASQMFLANASHPMPDAEQIDQWFESLSEFEDMLEGMAQVSLDPVFKDELNAIDQWFTVLSDSERTAALYSLMQHATDLQIRFFITILQQMARSMQKEQPQRHSVAGPGAAGYGGGGNATNPRNQIDPQYGRMSYNGPLAAAAAAAAAGDGTANGQGMGMAAALAAAAAANGGNGAGNGSVFSNRNWSVENLPTDTGVLGMAVGSNRNSIQSDRPHSAHGSDQNLNWRNSRTSMASLDGNGGGSIHPGELAPPSQRGSMLGGTPRQSFMDWEPKNFRWSSLSESLEPYGNIGPDPNAVLLAQRLEQQMALAGSRGIPSNRNSLNNRQSINSRLSVMSQDPRQVNASAPMQPSPRQSLQTKAGNNPPYPPGLIPSASNQAINATMSSGVPKSAWAPSSSSHNTPGTVAVGGSGFKTSIAQSAQASSVHLRNQPYAQQHTYQLNNNLAGGGNGHNNNQPRRPSQPHNGQAAGGPRHHSPSRAGQHFSKSSRPQSPATAVVAPVAHVAGGAQAAAPAPAKPQDVVDFELLQDIPAWLRSLRLHKYTSSFEGYNWHDIIEMTDEDLMKQGVAALGARRKMLKVFENIKAEIQRREKQGIPIP</sequence>
<feature type="domain" description="SAM" evidence="5">
    <location>
        <begin position="627"/>
        <end position="685"/>
    </location>
</feature>
<dbReference type="GO" id="GO:0000289">
    <property type="term" value="P:nuclear-transcribed mRNA poly(A) tail shortening"/>
    <property type="evidence" value="ECO:0007669"/>
    <property type="project" value="TreeGrafter"/>
</dbReference>
<dbReference type="InterPro" id="IPR013761">
    <property type="entry name" value="SAM/pointed_sf"/>
</dbReference>
<dbReference type="InterPro" id="IPR050897">
    <property type="entry name" value="SMAUG/VTS1_RNA-bind"/>
</dbReference>
<evidence type="ECO:0000313" key="7">
    <source>
        <dbReference type="Proteomes" id="UP001150538"/>
    </source>
</evidence>
<keyword evidence="2" id="KW-0963">Cytoplasm</keyword>
<feature type="compositionally biased region" description="Low complexity" evidence="4">
    <location>
        <begin position="64"/>
        <end position="74"/>
    </location>
</feature>
<organism evidence="6 7">
    <name type="scientific">Mycoemilia scoparia</name>
    <dbReference type="NCBI Taxonomy" id="417184"/>
    <lineage>
        <taxon>Eukaryota</taxon>
        <taxon>Fungi</taxon>
        <taxon>Fungi incertae sedis</taxon>
        <taxon>Zoopagomycota</taxon>
        <taxon>Kickxellomycotina</taxon>
        <taxon>Kickxellomycetes</taxon>
        <taxon>Kickxellales</taxon>
        <taxon>Kickxellaceae</taxon>
        <taxon>Mycoemilia</taxon>
    </lineage>
</organism>
<dbReference type="OrthoDB" id="2155283at2759"/>
<dbReference type="AlphaFoldDB" id="A0A9W7ZJS3"/>
<dbReference type="GO" id="GO:0003729">
    <property type="term" value="F:mRNA binding"/>
    <property type="evidence" value="ECO:0007669"/>
    <property type="project" value="TreeGrafter"/>
</dbReference>
<gene>
    <name evidence="6" type="primary">VTS1</name>
    <name evidence="6" type="ORF">H4219_006117</name>
</gene>
<dbReference type="EMBL" id="JANBPU010000523">
    <property type="protein sequence ID" value="KAJ1910825.1"/>
    <property type="molecule type" value="Genomic_DNA"/>
</dbReference>
<dbReference type="Pfam" id="PF25479">
    <property type="entry name" value="Vts1"/>
    <property type="match status" value="1"/>
</dbReference>
<dbReference type="SUPFAM" id="SSF47769">
    <property type="entry name" value="SAM/Pointed domain"/>
    <property type="match status" value="1"/>
</dbReference>
<protein>
    <submittedName>
        <fullName evidence="6">Flap-structured DNA-binding and RNA-binding protein</fullName>
    </submittedName>
</protein>
<dbReference type="InterPro" id="IPR001660">
    <property type="entry name" value="SAM"/>
</dbReference>
<feature type="compositionally biased region" description="Gly residues" evidence="4">
    <location>
        <begin position="208"/>
        <end position="217"/>
    </location>
</feature>
<dbReference type="PROSITE" id="PS50105">
    <property type="entry name" value="SAM_DOMAIN"/>
    <property type="match status" value="1"/>
</dbReference>
<feature type="compositionally biased region" description="Polar residues" evidence="4">
    <location>
        <begin position="437"/>
        <end position="461"/>
    </location>
</feature>
<evidence type="ECO:0000259" key="5">
    <source>
        <dbReference type="PROSITE" id="PS50105"/>
    </source>
</evidence>
<dbReference type="GO" id="GO:0000932">
    <property type="term" value="C:P-body"/>
    <property type="evidence" value="ECO:0007669"/>
    <property type="project" value="TreeGrafter"/>
</dbReference>
<feature type="compositionally biased region" description="Polar residues" evidence="4">
    <location>
        <begin position="1"/>
        <end position="14"/>
    </location>
</feature>
<keyword evidence="6" id="KW-0238">DNA-binding</keyword>
<feature type="region of interest" description="Disordered" evidence="4">
    <location>
        <begin position="540"/>
        <end position="595"/>
    </location>
</feature>
<dbReference type="InterPro" id="IPR057327">
    <property type="entry name" value="Vts1_dom"/>
</dbReference>
<accession>A0A9W7ZJS3</accession>
<feature type="compositionally biased region" description="Low complexity" evidence="4">
    <location>
        <begin position="15"/>
        <end position="45"/>
    </location>
</feature>
<dbReference type="PANTHER" id="PTHR12515:SF5">
    <property type="entry name" value="PROTEIN SMAUG"/>
    <property type="match status" value="1"/>
</dbReference>
<dbReference type="PANTHER" id="PTHR12515">
    <property type="entry name" value="STERILE ALPHA MOTIF DOMAIN CONTAINING PROTEIN 4-RELATED"/>
    <property type="match status" value="1"/>
</dbReference>
<feature type="region of interest" description="Disordered" evidence="4">
    <location>
        <begin position="304"/>
        <end position="361"/>
    </location>
</feature>
<proteinExistence type="predicted"/>
<evidence type="ECO:0000256" key="1">
    <source>
        <dbReference type="ARBA" id="ARBA00004496"/>
    </source>
</evidence>
<reference evidence="6" key="1">
    <citation type="submission" date="2022-07" db="EMBL/GenBank/DDBJ databases">
        <title>Phylogenomic reconstructions and comparative analyses of Kickxellomycotina fungi.</title>
        <authorList>
            <person name="Reynolds N.K."/>
            <person name="Stajich J.E."/>
            <person name="Barry K."/>
            <person name="Grigoriev I.V."/>
            <person name="Crous P."/>
            <person name="Smith M.E."/>
        </authorList>
    </citation>
    <scope>NUCLEOTIDE SEQUENCE</scope>
    <source>
        <strain evidence="6">NBRC 100468</strain>
    </source>
</reference>
<dbReference type="Pfam" id="PF07647">
    <property type="entry name" value="SAM_2"/>
    <property type="match status" value="1"/>
</dbReference>
<evidence type="ECO:0000256" key="4">
    <source>
        <dbReference type="SAM" id="MobiDB-lite"/>
    </source>
</evidence>
<comment type="subcellular location">
    <subcellularLocation>
        <location evidence="1">Cytoplasm</location>
    </subcellularLocation>
</comment>
<evidence type="ECO:0000256" key="3">
    <source>
        <dbReference type="ARBA" id="ARBA00022884"/>
    </source>
</evidence>
<dbReference type="SMART" id="SM00454">
    <property type="entry name" value="SAM"/>
    <property type="match status" value="1"/>
</dbReference>
<feature type="compositionally biased region" description="Polar residues" evidence="4">
    <location>
        <begin position="319"/>
        <end position="334"/>
    </location>
</feature>
<feature type="region of interest" description="Disordered" evidence="4">
    <location>
        <begin position="195"/>
        <end position="228"/>
    </location>
</feature>
<keyword evidence="3" id="KW-0694">RNA-binding</keyword>
<feature type="compositionally biased region" description="Polar residues" evidence="4">
    <location>
        <begin position="81"/>
        <end position="90"/>
    </location>
</feature>
<feature type="compositionally biased region" description="Polar residues" evidence="4">
    <location>
        <begin position="473"/>
        <end position="503"/>
    </location>
</feature>
<evidence type="ECO:0000313" key="6">
    <source>
        <dbReference type="EMBL" id="KAJ1910825.1"/>
    </source>
</evidence>
<dbReference type="Gene3D" id="1.10.150.50">
    <property type="entry name" value="Transcription Factor, Ets-1"/>
    <property type="match status" value="1"/>
</dbReference>
<keyword evidence="7" id="KW-1185">Reference proteome</keyword>
<feature type="region of interest" description="Disordered" evidence="4">
    <location>
        <begin position="1"/>
        <end position="96"/>
    </location>
</feature>